<evidence type="ECO:0000313" key="2">
    <source>
        <dbReference type="Proteomes" id="UP000010552"/>
    </source>
</evidence>
<dbReference type="InParanoid" id="L5KQF3"/>
<accession>L5KQF3</accession>
<reference evidence="2" key="1">
    <citation type="journal article" date="2013" name="Science">
        <title>Comparative analysis of bat genomes provides insight into the evolution of flight and immunity.</title>
        <authorList>
            <person name="Zhang G."/>
            <person name="Cowled C."/>
            <person name="Shi Z."/>
            <person name="Huang Z."/>
            <person name="Bishop-Lilly K.A."/>
            <person name="Fang X."/>
            <person name="Wynne J.W."/>
            <person name="Xiong Z."/>
            <person name="Baker M.L."/>
            <person name="Zhao W."/>
            <person name="Tachedjian M."/>
            <person name="Zhu Y."/>
            <person name="Zhou P."/>
            <person name="Jiang X."/>
            <person name="Ng J."/>
            <person name="Yang L."/>
            <person name="Wu L."/>
            <person name="Xiao J."/>
            <person name="Feng Y."/>
            <person name="Chen Y."/>
            <person name="Sun X."/>
            <person name="Zhang Y."/>
            <person name="Marsh G.A."/>
            <person name="Crameri G."/>
            <person name="Broder C.C."/>
            <person name="Frey K.G."/>
            <person name="Wang L.F."/>
            <person name="Wang J."/>
        </authorList>
    </citation>
    <scope>NUCLEOTIDE SEQUENCE [LARGE SCALE GENOMIC DNA]</scope>
</reference>
<organism evidence="1 2">
    <name type="scientific">Pteropus alecto</name>
    <name type="common">Black flying fox</name>
    <dbReference type="NCBI Taxonomy" id="9402"/>
    <lineage>
        <taxon>Eukaryota</taxon>
        <taxon>Metazoa</taxon>
        <taxon>Chordata</taxon>
        <taxon>Craniata</taxon>
        <taxon>Vertebrata</taxon>
        <taxon>Euteleostomi</taxon>
        <taxon>Mammalia</taxon>
        <taxon>Eutheria</taxon>
        <taxon>Laurasiatheria</taxon>
        <taxon>Chiroptera</taxon>
        <taxon>Yinpterochiroptera</taxon>
        <taxon>Pteropodoidea</taxon>
        <taxon>Pteropodidae</taxon>
        <taxon>Pteropodinae</taxon>
        <taxon>Pteropus</taxon>
    </lineage>
</organism>
<keyword evidence="2" id="KW-1185">Reference proteome</keyword>
<dbReference type="EMBL" id="KB030626">
    <property type="protein sequence ID" value="ELK13156.1"/>
    <property type="molecule type" value="Genomic_DNA"/>
</dbReference>
<sequence length="110" mass="11961">KDLNMEFNPSDHPRASTIFLSKSQTDDAEPEVLPKPVVEMSTRQGRLQAVLQATEPGVKAAASPLCLLVSLSDALGEFFHEKPSVSPGPQTATQQSCDQCLPSHLFPRYP</sequence>
<dbReference type="Proteomes" id="UP000010552">
    <property type="component" value="Unassembled WGS sequence"/>
</dbReference>
<name>L5KQF3_PTEAL</name>
<proteinExistence type="predicted"/>
<protein>
    <submittedName>
        <fullName evidence="1">Cyclin-Y</fullName>
    </submittedName>
</protein>
<evidence type="ECO:0000313" key="1">
    <source>
        <dbReference type="EMBL" id="ELK13156.1"/>
    </source>
</evidence>
<gene>
    <name evidence="1" type="ORF">PAL_GLEAN10003739</name>
</gene>
<feature type="non-terminal residue" evidence="1">
    <location>
        <position position="1"/>
    </location>
</feature>
<dbReference type="AlphaFoldDB" id="L5KQF3"/>